<evidence type="ECO:0000259" key="2">
    <source>
        <dbReference type="Pfam" id="PF01243"/>
    </source>
</evidence>
<dbReference type="Gene3D" id="2.30.110.10">
    <property type="entry name" value="Electron Transport, Fmn-binding Protein, Chain A"/>
    <property type="match status" value="1"/>
</dbReference>
<gene>
    <name evidence="3" type="ORF">DTL70_10000</name>
</gene>
<dbReference type="AlphaFoldDB" id="A0A367F5B6"/>
<reference evidence="3 4" key="1">
    <citation type="submission" date="2018-06" db="EMBL/GenBank/DDBJ databases">
        <title>Streptomyces reniochalinae sp. nov. and Streptomyces diacarnus sp. nov. from marine sponges.</title>
        <authorList>
            <person name="Li L."/>
        </authorList>
    </citation>
    <scope>NUCLEOTIDE SEQUENCE [LARGE SCALE GENOMIC DNA]</scope>
    <source>
        <strain evidence="3 4">LHW51701</strain>
    </source>
</reference>
<dbReference type="Pfam" id="PF01243">
    <property type="entry name" value="PNPOx_N"/>
    <property type="match status" value="1"/>
</dbReference>
<feature type="domain" description="Pyridoxamine 5'-phosphate oxidase N-terminal" evidence="2">
    <location>
        <begin position="62"/>
        <end position="182"/>
    </location>
</feature>
<dbReference type="PANTHER" id="PTHR42815:SF2">
    <property type="entry name" value="FAD-BINDING, PUTATIVE (AFU_ORTHOLOGUE AFUA_6G07600)-RELATED"/>
    <property type="match status" value="1"/>
</dbReference>
<evidence type="ECO:0000256" key="1">
    <source>
        <dbReference type="SAM" id="MobiDB-lite"/>
    </source>
</evidence>
<dbReference type="EMBL" id="QOIN01000039">
    <property type="protein sequence ID" value="RCG24925.1"/>
    <property type="molecule type" value="Genomic_DNA"/>
</dbReference>
<feature type="region of interest" description="Disordered" evidence="1">
    <location>
        <begin position="1"/>
        <end position="31"/>
    </location>
</feature>
<sequence length="202" mass="21408">MTNNADANGADANGAGSAVDGEQPPESAERTGLLPVDSAEELRELLGQPHPVVVDKVHQRLTDADLDMLARSPFGILATSDASGNCDASPRGGRAGFARALDRGTLALPDLPGNRRGDSFHNILENPHVGLVFLIPGSSEVLRINGRAHVLKDAPFFDAMAVKGRRPRLALLVGIDEIYLHCPQSLNRSQLWGAKNAPATRG</sequence>
<evidence type="ECO:0000313" key="4">
    <source>
        <dbReference type="Proteomes" id="UP000252914"/>
    </source>
</evidence>
<organism evidence="3 4">
    <name type="scientific">Streptomyces diacarni</name>
    <dbReference type="NCBI Taxonomy" id="2800381"/>
    <lineage>
        <taxon>Bacteria</taxon>
        <taxon>Bacillati</taxon>
        <taxon>Actinomycetota</taxon>
        <taxon>Actinomycetes</taxon>
        <taxon>Kitasatosporales</taxon>
        <taxon>Streptomycetaceae</taxon>
        <taxon>Streptomyces</taxon>
    </lineage>
</organism>
<proteinExistence type="predicted"/>
<protein>
    <submittedName>
        <fullName evidence="3">Pyridoxamine 5'-phosphate oxidase family protein</fullName>
    </submittedName>
</protein>
<dbReference type="NCBIfam" id="TIGR04025">
    <property type="entry name" value="PPOX_FMN_DR2398"/>
    <property type="match status" value="1"/>
</dbReference>
<accession>A0A367F5B6</accession>
<dbReference type="InterPro" id="IPR012349">
    <property type="entry name" value="Split_barrel_FMN-bd"/>
</dbReference>
<dbReference type="InterPro" id="IPR024029">
    <property type="entry name" value="Pyridox_Oxase_FMN-dep"/>
</dbReference>
<dbReference type="SUPFAM" id="SSF50475">
    <property type="entry name" value="FMN-binding split barrel"/>
    <property type="match status" value="1"/>
</dbReference>
<dbReference type="Proteomes" id="UP000252914">
    <property type="component" value="Unassembled WGS sequence"/>
</dbReference>
<feature type="compositionally biased region" description="Low complexity" evidence="1">
    <location>
        <begin position="1"/>
        <end position="21"/>
    </location>
</feature>
<dbReference type="PANTHER" id="PTHR42815">
    <property type="entry name" value="FAD-BINDING, PUTATIVE (AFU_ORTHOLOGUE AFUA_6G07600)-RELATED"/>
    <property type="match status" value="1"/>
</dbReference>
<keyword evidence="4" id="KW-1185">Reference proteome</keyword>
<evidence type="ECO:0000313" key="3">
    <source>
        <dbReference type="EMBL" id="RCG24925.1"/>
    </source>
</evidence>
<name>A0A367F5B6_9ACTN</name>
<comment type="caution">
    <text evidence="3">The sequence shown here is derived from an EMBL/GenBank/DDBJ whole genome shotgun (WGS) entry which is preliminary data.</text>
</comment>
<dbReference type="InterPro" id="IPR011576">
    <property type="entry name" value="Pyridox_Oxase_N"/>
</dbReference>